<dbReference type="EMBL" id="JACBAE010001102">
    <property type="protein sequence ID" value="KAF7173100.1"/>
    <property type="molecule type" value="Genomic_DNA"/>
</dbReference>
<protein>
    <submittedName>
        <fullName evidence="2">Uncharacterized protein</fullName>
    </submittedName>
</protein>
<gene>
    <name evidence="2" type="ORF">CNMCM5623_005346</name>
</gene>
<dbReference type="AlphaFoldDB" id="A0A8H6QG97"/>
<sequence>MSSRNPSDSASDSIQDADAMLVYRPVEALKAWAKDNRKHLPKDKQELLKAIISQIEARPEAGKPKAIGSLRDDQVREIFKLGKDRAMNISLYKAIVPEAIIAQQGDQGDRNGPTQVEPSPVPW</sequence>
<evidence type="ECO:0000313" key="2">
    <source>
        <dbReference type="EMBL" id="KAF7173100.1"/>
    </source>
</evidence>
<proteinExistence type="predicted"/>
<feature type="region of interest" description="Disordered" evidence="1">
    <location>
        <begin position="103"/>
        <end position="123"/>
    </location>
</feature>
<evidence type="ECO:0000256" key="1">
    <source>
        <dbReference type="SAM" id="MobiDB-lite"/>
    </source>
</evidence>
<accession>A0A8H6QG97</accession>
<reference evidence="2" key="1">
    <citation type="submission" date="2020-06" db="EMBL/GenBank/DDBJ databases">
        <title>Draft genome sequences of strains closely related to Aspergillus parafelis and Aspergillus hiratsukae.</title>
        <authorList>
            <person name="Dos Santos R.A.C."/>
            <person name="Rivero-Menendez O."/>
            <person name="Steenwyk J.L."/>
            <person name="Mead M.E."/>
            <person name="Goldman G.H."/>
            <person name="Alastruey-Izquierdo A."/>
            <person name="Rokas A."/>
        </authorList>
    </citation>
    <scope>NUCLEOTIDE SEQUENCE</scope>
    <source>
        <strain evidence="2">CNM-CM5623</strain>
    </source>
</reference>
<name>A0A8H6QG97_9EURO</name>
<organism evidence="2 3">
    <name type="scientific">Aspergillus felis</name>
    <dbReference type="NCBI Taxonomy" id="1287682"/>
    <lineage>
        <taxon>Eukaryota</taxon>
        <taxon>Fungi</taxon>
        <taxon>Dikarya</taxon>
        <taxon>Ascomycota</taxon>
        <taxon>Pezizomycotina</taxon>
        <taxon>Eurotiomycetes</taxon>
        <taxon>Eurotiomycetidae</taxon>
        <taxon>Eurotiales</taxon>
        <taxon>Aspergillaceae</taxon>
        <taxon>Aspergillus</taxon>
        <taxon>Aspergillus subgen. Fumigati</taxon>
    </lineage>
</organism>
<dbReference type="OrthoDB" id="10535444at2759"/>
<evidence type="ECO:0000313" key="3">
    <source>
        <dbReference type="Proteomes" id="UP000654922"/>
    </source>
</evidence>
<dbReference type="Proteomes" id="UP000654922">
    <property type="component" value="Unassembled WGS sequence"/>
</dbReference>
<comment type="caution">
    <text evidence="2">The sequence shown here is derived from an EMBL/GenBank/DDBJ whole genome shotgun (WGS) entry which is preliminary data.</text>
</comment>